<dbReference type="Pfam" id="PF03106">
    <property type="entry name" value="WRKY"/>
    <property type="match status" value="2"/>
</dbReference>
<dbReference type="InterPro" id="IPR044810">
    <property type="entry name" value="WRKY_plant"/>
</dbReference>
<sequence length="410" mass="44943">MEVKESDRKVIAKPMASRPSCSSLRTFTELMTDSVTLSPQSNCQDTVDASIRPNTPRFKQPAAASVSCPKVEGNGNGKSCDDSESRNYVVYKPKAQLVSQATISLLANMFQGNCQQTWRQTEAVAHGKSVIQGTQRAGPNLIPRVPSFTESKTSTGDRSSVDGYKWKKYGQKQVKGSDSPRSYYRCTHPKCPVKKRVERSMGGQVSEIVYQGEHNHSKPSCPPLPRRASSSSSLGFQKPPNGLVSEGSMGQNPSNIYCQPLWSTQEKMNEGCVITPFEFAVGTANSTGGTSDSGCRSSQCDEGELDDPSRSKRSKKNEKQSSEAGVSQSSGESDSLEDGFKWRKYGQKAVGGNAYPRSYYRCTSVNCRARKRVERASDDSRAFITTYEGKHNHHHLPSRPPTSSTVPTTF</sequence>
<evidence type="ECO:0000313" key="10">
    <source>
        <dbReference type="Proteomes" id="UP000886595"/>
    </source>
</evidence>
<feature type="compositionally biased region" description="Polar residues" evidence="7">
    <location>
        <begin position="322"/>
        <end position="333"/>
    </location>
</feature>
<evidence type="ECO:0000256" key="4">
    <source>
        <dbReference type="ARBA" id="ARBA00023125"/>
    </source>
</evidence>
<evidence type="ECO:0000256" key="3">
    <source>
        <dbReference type="ARBA" id="ARBA00023015"/>
    </source>
</evidence>
<dbReference type="PROSITE" id="PS50811">
    <property type="entry name" value="WRKY"/>
    <property type="match status" value="2"/>
</dbReference>
<gene>
    <name evidence="9" type="ORF">Bca52824_009296</name>
</gene>
<feature type="compositionally biased region" description="Low complexity" evidence="7">
    <location>
        <begin position="401"/>
        <end position="410"/>
    </location>
</feature>
<keyword evidence="4" id="KW-0238">DNA-binding</keyword>
<feature type="compositionally biased region" description="Polar residues" evidence="7">
    <location>
        <begin position="148"/>
        <end position="158"/>
    </location>
</feature>
<dbReference type="EMBL" id="JAAMPC010000002">
    <property type="protein sequence ID" value="KAG2326568.1"/>
    <property type="molecule type" value="Genomic_DNA"/>
</dbReference>
<dbReference type="OrthoDB" id="783645at2759"/>
<dbReference type="SUPFAM" id="SSF118290">
    <property type="entry name" value="WRKY DNA-binding domain"/>
    <property type="match status" value="2"/>
</dbReference>
<evidence type="ECO:0000256" key="7">
    <source>
        <dbReference type="SAM" id="MobiDB-lite"/>
    </source>
</evidence>
<keyword evidence="5" id="KW-0804">Transcription</keyword>
<dbReference type="PANTHER" id="PTHR31221:SF90">
    <property type="entry name" value="WRKY TRANSCRIPTION FACTOR 44"/>
    <property type="match status" value="1"/>
</dbReference>
<evidence type="ECO:0000259" key="8">
    <source>
        <dbReference type="PROSITE" id="PS50811"/>
    </source>
</evidence>
<dbReference type="PANTHER" id="PTHR31221">
    <property type="entry name" value="WRKY TRANSCRIPTION FACTOR PROTEIN 1-RELATED"/>
    <property type="match status" value="1"/>
</dbReference>
<dbReference type="Proteomes" id="UP000886595">
    <property type="component" value="Unassembled WGS sequence"/>
</dbReference>
<dbReference type="GO" id="GO:0005634">
    <property type="term" value="C:nucleus"/>
    <property type="evidence" value="ECO:0007669"/>
    <property type="project" value="UniProtKB-SubCell"/>
</dbReference>
<reference evidence="9 10" key="1">
    <citation type="submission" date="2020-02" db="EMBL/GenBank/DDBJ databases">
        <authorList>
            <person name="Ma Q."/>
            <person name="Huang Y."/>
            <person name="Song X."/>
            <person name="Pei D."/>
        </authorList>
    </citation>
    <scope>NUCLEOTIDE SEQUENCE [LARGE SCALE GENOMIC DNA]</scope>
    <source>
        <strain evidence="9">Sxm20200214</strain>
        <tissue evidence="9">Leaf</tissue>
    </source>
</reference>
<accession>A0A8X7W9L1</accession>
<dbReference type="GO" id="GO:0003700">
    <property type="term" value="F:DNA-binding transcription factor activity"/>
    <property type="evidence" value="ECO:0007669"/>
    <property type="project" value="InterPro"/>
</dbReference>
<dbReference type="InterPro" id="IPR036576">
    <property type="entry name" value="WRKY_dom_sf"/>
</dbReference>
<keyword evidence="10" id="KW-1185">Reference proteome</keyword>
<dbReference type="GO" id="GO:0043565">
    <property type="term" value="F:sequence-specific DNA binding"/>
    <property type="evidence" value="ECO:0007669"/>
    <property type="project" value="InterPro"/>
</dbReference>
<dbReference type="InterPro" id="IPR003657">
    <property type="entry name" value="WRKY_dom"/>
</dbReference>
<proteinExistence type="predicted"/>
<feature type="compositionally biased region" description="Polar residues" evidence="7">
    <location>
        <begin position="285"/>
        <end position="300"/>
    </location>
</feature>
<feature type="region of interest" description="Disordered" evidence="7">
    <location>
        <begin position="390"/>
        <end position="410"/>
    </location>
</feature>
<protein>
    <recommendedName>
        <fullName evidence="8">WRKY domain-containing protein</fullName>
    </recommendedName>
</protein>
<name>A0A8X7W9L1_BRACI</name>
<dbReference type="Gene3D" id="2.20.25.80">
    <property type="entry name" value="WRKY domain"/>
    <property type="match status" value="2"/>
</dbReference>
<organism evidence="9 10">
    <name type="scientific">Brassica carinata</name>
    <name type="common">Ethiopian mustard</name>
    <name type="synonym">Abyssinian cabbage</name>
    <dbReference type="NCBI Taxonomy" id="52824"/>
    <lineage>
        <taxon>Eukaryota</taxon>
        <taxon>Viridiplantae</taxon>
        <taxon>Streptophyta</taxon>
        <taxon>Embryophyta</taxon>
        <taxon>Tracheophyta</taxon>
        <taxon>Spermatophyta</taxon>
        <taxon>Magnoliopsida</taxon>
        <taxon>eudicotyledons</taxon>
        <taxon>Gunneridae</taxon>
        <taxon>Pentapetalae</taxon>
        <taxon>rosids</taxon>
        <taxon>malvids</taxon>
        <taxon>Brassicales</taxon>
        <taxon>Brassicaceae</taxon>
        <taxon>Brassiceae</taxon>
        <taxon>Brassica</taxon>
    </lineage>
</organism>
<keyword evidence="6" id="KW-0539">Nucleus</keyword>
<dbReference type="FunFam" id="2.20.25.80:FF:000006">
    <property type="entry name" value="WRKY transcription factor"/>
    <property type="match status" value="2"/>
</dbReference>
<keyword evidence="3" id="KW-0805">Transcription regulation</keyword>
<feature type="region of interest" description="Disordered" evidence="7">
    <location>
        <begin position="48"/>
        <end position="83"/>
    </location>
</feature>
<feature type="region of interest" description="Disordered" evidence="7">
    <location>
        <begin position="285"/>
        <end position="337"/>
    </location>
</feature>
<evidence type="ECO:0000256" key="5">
    <source>
        <dbReference type="ARBA" id="ARBA00023163"/>
    </source>
</evidence>
<evidence type="ECO:0000313" key="9">
    <source>
        <dbReference type="EMBL" id="KAG2326568.1"/>
    </source>
</evidence>
<keyword evidence="2" id="KW-0677">Repeat</keyword>
<evidence type="ECO:0000256" key="6">
    <source>
        <dbReference type="ARBA" id="ARBA00023242"/>
    </source>
</evidence>
<feature type="region of interest" description="Disordered" evidence="7">
    <location>
        <begin position="137"/>
        <end position="160"/>
    </location>
</feature>
<dbReference type="SMART" id="SM00774">
    <property type="entry name" value="WRKY"/>
    <property type="match status" value="2"/>
</dbReference>
<feature type="region of interest" description="Disordered" evidence="7">
    <location>
        <begin position="213"/>
        <end position="250"/>
    </location>
</feature>
<feature type="domain" description="WRKY" evidence="8">
    <location>
        <begin position="331"/>
        <end position="393"/>
    </location>
</feature>
<dbReference type="AlphaFoldDB" id="A0A8X7W9L1"/>
<evidence type="ECO:0000256" key="1">
    <source>
        <dbReference type="ARBA" id="ARBA00004123"/>
    </source>
</evidence>
<feature type="domain" description="WRKY" evidence="8">
    <location>
        <begin position="162"/>
        <end position="219"/>
    </location>
</feature>
<comment type="subcellular location">
    <subcellularLocation>
        <location evidence="1">Nucleus</location>
    </subcellularLocation>
</comment>
<comment type="caution">
    <text evidence="9">The sequence shown here is derived from an EMBL/GenBank/DDBJ whole genome shotgun (WGS) entry which is preliminary data.</text>
</comment>
<evidence type="ECO:0000256" key="2">
    <source>
        <dbReference type="ARBA" id="ARBA00022737"/>
    </source>
</evidence>